<dbReference type="PROSITE" id="PS01031">
    <property type="entry name" value="SHSP"/>
    <property type="match status" value="1"/>
</dbReference>
<dbReference type="Gene3D" id="2.60.40.790">
    <property type="match status" value="1"/>
</dbReference>
<dbReference type="Pfam" id="PF00011">
    <property type="entry name" value="HSP20"/>
    <property type="match status" value="1"/>
</dbReference>
<feature type="domain" description="SHSP" evidence="3">
    <location>
        <begin position="54"/>
        <end position="172"/>
    </location>
</feature>
<sequence>MNDNPFEPLKNLGHMTEQLRQVFGDDFVSKLIQIPQPNFPMMNHIPFGSDIFNGQKTNQWPRIDVFHTRSEVVVVSEIPGLQSESDVNLYVEGRQLKISGSLPSRYGHIGRDRFILSEIRYGAFERAVNLPFPIRSDRMKARYRQGILEVRLLKDQNDQSWKKGQHVPILFE</sequence>
<organism evidence="4 5">
    <name type="scientific">Collibacillus ludicampi</name>
    <dbReference type="NCBI Taxonomy" id="2771369"/>
    <lineage>
        <taxon>Bacteria</taxon>
        <taxon>Bacillati</taxon>
        <taxon>Bacillota</taxon>
        <taxon>Bacilli</taxon>
        <taxon>Bacillales</taxon>
        <taxon>Alicyclobacillaceae</taxon>
        <taxon>Collibacillus</taxon>
    </lineage>
</organism>
<evidence type="ECO:0000256" key="2">
    <source>
        <dbReference type="RuleBase" id="RU003616"/>
    </source>
</evidence>
<dbReference type="EMBL" id="BOQE01000001">
    <property type="protein sequence ID" value="GIM46986.1"/>
    <property type="molecule type" value="Genomic_DNA"/>
</dbReference>
<evidence type="ECO:0000259" key="3">
    <source>
        <dbReference type="PROSITE" id="PS01031"/>
    </source>
</evidence>
<evidence type="ECO:0000313" key="5">
    <source>
        <dbReference type="Proteomes" id="UP001057291"/>
    </source>
</evidence>
<evidence type="ECO:0000256" key="1">
    <source>
        <dbReference type="PROSITE-ProRule" id="PRU00285"/>
    </source>
</evidence>
<gene>
    <name evidence="4" type="ORF">DNHGIG_25350</name>
</gene>
<name>A0AAV4LGN2_9BACL</name>
<dbReference type="CDD" id="cd06464">
    <property type="entry name" value="ACD_sHsps-like"/>
    <property type="match status" value="1"/>
</dbReference>
<reference evidence="4" key="1">
    <citation type="journal article" date="2023" name="Int. J. Syst. Evol. Microbiol.">
        <title>Collibacillus ludicampi gen. nov., sp. nov., a new soil bacterium of the family Alicyclobacillaceae.</title>
        <authorList>
            <person name="Jojima T."/>
            <person name="Ioku Y."/>
            <person name="Fukuta Y."/>
            <person name="Shirasaka N."/>
            <person name="Matsumura Y."/>
            <person name="Mori M."/>
        </authorList>
    </citation>
    <scope>NUCLEOTIDE SEQUENCE</scope>
    <source>
        <strain evidence="4">TP075</strain>
    </source>
</reference>
<keyword evidence="5" id="KW-1185">Reference proteome</keyword>
<proteinExistence type="inferred from homology"/>
<dbReference type="SUPFAM" id="SSF49764">
    <property type="entry name" value="HSP20-like chaperones"/>
    <property type="match status" value="1"/>
</dbReference>
<dbReference type="InterPro" id="IPR008978">
    <property type="entry name" value="HSP20-like_chaperone"/>
</dbReference>
<dbReference type="PANTHER" id="PTHR11527">
    <property type="entry name" value="HEAT-SHOCK PROTEIN 20 FAMILY MEMBER"/>
    <property type="match status" value="1"/>
</dbReference>
<comment type="caution">
    <text evidence="4">The sequence shown here is derived from an EMBL/GenBank/DDBJ whole genome shotgun (WGS) entry which is preliminary data.</text>
</comment>
<evidence type="ECO:0000313" key="4">
    <source>
        <dbReference type="EMBL" id="GIM46986.1"/>
    </source>
</evidence>
<comment type="similarity">
    <text evidence="1 2">Belongs to the small heat shock protein (HSP20) family.</text>
</comment>
<dbReference type="InterPro" id="IPR031107">
    <property type="entry name" value="Small_HSP"/>
</dbReference>
<accession>A0AAV4LGN2</accession>
<dbReference type="InterPro" id="IPR002068">
    <property type="entry name" value="A-crystallin/Hsp20_dom"/>
</dbReference>
<dbReference type="RefSeq" id="WP_282200018.1">
    <property type="nucleotide sequence ID" value="NZ_BOQE01000001.1"/>
</dbReference>
<dbReference type="AlphaFoldDB" id="A0AAV4LGN2"/>
<dbReference type="Proteomes" id="UP001057291">
    <property type="component" value="Unassembled WGS sequence"/>
</dbReference>
<protein>
    <recommendedName>
        <fullName evidence="3">SHSP domain-containing protein</fullName>
    </recommendedName>
</protein>